<accession>A0A162UQY0</accession>
<dbReference type="OrthoDB" id="9798104at2"/>
<dbReference type="Gene3D" id="2.60.120.10">
    <property type="entry name" value="Jelly Rolls"/>
    <property type="match status" value="1"/>
</dbReference>
<protein>
    <submittedName>
        <fullName evidence="2">Cyclic nucleotide-binding domain protein</fullName>
    </submittedName>
</protein>
<keyword evidence="3" id="KW-1185">Reference proteome</keyword>
<feature type="domain" description="Cyclic nucleotide-binding" evidence="1">
    <location>
        <begin position="21"/>
        <end position="107"/>
    </location>
</feature>
<evidence type="ECO:0000313" key="2">
    <source>
        <dbReference type="EMBL" id="KZL94195.1"/>
    </source>
</evidence>
<proteinExistence type="predicted"/>
<dbReference type="AlphaFoldDB" id="A0A162UQY0"/>
<dbReference type="PATRIC" id="fig|1121326.3.peg.1215"/>
<dbReference type="SUPFAM" id="SSF51206">
    <property type="entry name" value="cAMP-binding domain-like"/>
    <property type="match status" value="1"/>
</dbReference>
<dbReference type="RefSeq" id="WP_066619360.1">
    <property type="nucleotide sequence ID" value="NZ_LWAE01000001.1"/>
</dbReference>
<comment type="caution">
    <text evidence="2">The sequence shown here is derived from an EMBL/GenBank/DDBJ whole genome shotgun (WGS) entry which is preliminary data.</text>
</comment>
<gene>
    <name evidence="2" type="ORF">CLMAG_12480</name>
</gene>
<dbReference type="EMBL" id="LWAE01000001">
    <property type="protein sequence ID" value="KZL94195.1"/>
    <property type="molecule type" value="Genomic_DNA"/>
</dbReference>
<evidence type="ECO:0000259" key="1">
    <source>
        <dbReference type="Pfam" id="PF00027"/>
    </source>
</evidence>
<evidence type="ECO:0000313" key="3">
    <source>
        <dbReference type="Proteomes" id="UP000076603"/>
    </source>
</evidence>
<dbReference type="InterPro" id="IPR000595">
    <property type="entry name" value="cNMP-bd_dom"/>
</dbReference>
<dbReference type="InterPro" id="IPR018490">
    <property type="entry name" value="cNMP-bd_dom_sf"/>
</dbReference>
<dbReference type="STRING" id="1121326.CLMAG_12480"/>
<dbReference type="CDD" id="cd00038">
    <property type="entry name" value="CAP_ED"/>
    <property type="match status" value="1"/>
</dbReference>
<sequence>MLVKMRDEVVEKAAHMVTIRKISKVEITVYGGDMQKEVYFVISALLRRYYIDINGNDITRFFIKKDSFCGSKALLKQELSKCCIEELDHCKVLVINGSHLKELIEANMYCMKAYIKFLKLGQGVRFDLEPYA</sequence>
<reference evidence="2 3" key="1">
    <citation type="submission" date="2016-04" db="EMBL/GenBank/DDBJ databases">
        <title>Genome sequence of Clostridium magnum DSM 2767.</title>
        <authorList>
            <person name="Poehlein A."/>
            <person name="Uhlig R."/>
            <person name="Fischer R."/>
            <person name="Bahl H."/>
            <person name="Daniel R."/>
        </authorList>
    </citation>
    <scope>NUCLEOTIDE SEQUENCE [LARGE SCALE GENOMIC DNA]</scope>
    <source>
        <strain evidence="2 3">DSM 2767</strain>
    </source>
</reference>
<organism evidence="2 3">
    <name type="scientific">Clostridium magnum DSM 2767</name>
    <dbReference type="NCBI Taxonomy" id="1121326"/>
    <lineage>
        <taxon>Bacteria</taxon>
        <taxon>Bacillati</taxon>
        <taxon>Bacillota</taxon>
        <taxon>Clostridia</taxon>
        <taxon>Eubacteriales</taxon>
        <taxon>Clostridiaceae</taxon>
        <taxon>Clostridium</taxon>
    </lineage>
</organism>
<dbReference type="InterPro" id="IPR014710">
    <property type="entry name" value="RmlC-like_jellyroll"/>
</dbReference>
<dbReference type="Pfam" id="PF00027">
    <property type="entry name" value="cNMP_binding"/>
    <property type="match status" value="1"/>
</dbReference>
<dbReference type="Proteomes" id="UP000076603">
    <property type="component" value="Unassembled WGS sequence"/>
</dbReference>
<name>A0A162UQY0_9CLOT</name>